<evidence type="ECO:0000313" key="3">
    <source>
        <dbReference type="Proteomes" id="UP000002007"/>
    </source>
</evidence>
<dbReference type="Proteomes" id="UP000002007">
    <property type="component" value="Chromosome"/>
</dbReference>
<keyword evidence="1" id="KW-1133">Transmembrane helix</keyword>
<dbReference type="eggNOG" id="ENOG50348UG">
    <property type="taxonomic scope" value="Bacteria"/>
</dbReference>
<dbReference type="RefSeq" id="WP_012246452.1">
    <property type="nucleotide sequence ID" value="NC_010168.1"/>
</dbReference>
<reference evidence="3" key="1">
    <citation type="journal article" date="2008" name="J. Bacteriol.">
        <title>Genome sequence of the fish pathogen Renibacterium salmoninarum suggests reductive evolution away from an environmental Arthrobacter ancestor.</title>
        <authorList>
            <person name="Wiens G.D."/>
            <person name="Rockey D.D."/>
            <person name="Wu Z."/>
            <person name="Chang J."/>
            <person name="Levy R."/>
            <person name="Crane S."/>
            <person name="Chen D.S."/>
            <person name="Capri G.R."/>
            <person name="Burnett J.R."/>
            <person name="Sudheesh P.S."/>
            <person name="Schipma M.J."/>
            <person name="Burd H."/>
            <person name="Bhattacharyya A."/>
            <person name="Rhodes L.D."/>
            <person name="Kaul R."/>
            <person name="Strom M.S."/>
        </authorList>
    </citation>
    <scope>NUCLEOTIDE SEQUENCE [LARGE SCALE GENOMIC DNA]</scope>
    <source>
        <strain evidence="3">ATCC 33209 / DSM 20767 / JCM 11484 / NBRC 15589 / NCIMB 2235</strain>
    </source>
</reference>
<dbReference type="AlphaFoldDB" id="A9WUD7"/>
<evidence type="ECO:0008006" key="4">
    <source>
        <dbReference type="Google" id="ProtNLM"/>
    </source>
</evidence>
<dbReference type="KEGG" id="rsa:RSal33209_3087"/>
<keyword evidence="1" id="KW-0812">Transmembrane</keyword>
<dbReference type="EMBL" id="CP000910">
    <property type="protein sequence ID" value="ABY24808.1"/>
    <property type="molecule type" value="Genomic_DNA"/>
</dbReference>
<dbReference type="STRING" id="288705.RSal33209_3087"/>
<dbReference type="HOGENOM" id="CLU_116228_0_0_11"/>
<evidence type="ECO:0000313" key="2">
    <source>
        <dbReference type="EMBL" id="ABY24808.1"/>
    </source>
</evidence>
<keyword evidence="1" id="KW-0472">Membrane</keyword>
<accession>A9WUD7</accession>
<gene>
    <name evidence="2" type="ordered locus">RSal33209_3087</name>
</gene>
<keyword evidence="3" id="KW-1185">Reference proteome</keyword>
<evidence type="ECO:0000256" key="1">
    <source>
        <dbReference type="SAM" id="Phobius"/>
    </source>
</evidence>
<organism evidence="2 3">
    <name type="scientific">Renibacterium salmoninarum (strain ATCC 33209 / DSM 20767 / JCM 11484 / NBRC 15589 / NCIMB 2235)</name>
    <dbReference type="NCBI Taxonomy" id="288705"/>
    <lineage>
        <taxon>Bacteria</taxon>
        <taxon>Bacillati</taxon>
        <taxon>Actinomycetota</taxon>
        <taxon>Actinomycetes</taxon>
        <taxon>Micrococcales</taxon>
        <taxon>Micrococcaceae</taxon>
        <taxon>Renibacterium</taxon>
    </lineage>
</organism>
<proteinExistence type="predicted"/>
<feature type="transmembrane region" description="Helical" evidence="1">
    <location>
        <begin position="68"/>
        <end position="88"/>
    </location>
</feature>
<name>A9WUD7_RENSM</name>
<protein>
    <recommendedName>
        <fullName evidence="4">Alkaline shock response membrane anchor protein AmaP</fullName>
    </recommendedName>
</protein>
<sequence>MNETPRVANRILLALFGLVLLAAGALAVALSAFPGFASWWQGWAGPLVKQLREVAANTAISGQNSSLIWIGVAVVLVLLIIGMIAWVANQGRGRTTILAAADDQGEADGLVSINGSVAEQLLRQALNERPELLGATVTTYEVKGEPGLKIRVLPRQGVAPHKVAAEVSELVGALDELLGQRTPVLLSIGSGTRARFTKAERVH</sequence>